<dbReference type="Proteomes" id="UP000198896">
    <property type="component" value="Unassembled WGS sequence"/>
</dbReference>
<reference evidence="1 2" key="1">
    <citation type="submission" date="2016-10" db="EMBL/GenBank/DDBJ databases">
        <authorList>
            <person name="de Groot N.N."/>
        </authorList>
    </citation>
    <scope>NUCLEOTIDE SEQUENCE [LARGE SCALE GENOMIC DNA]</scope>
    <source>
        <strain evidence="1 2">DSM 9236</strain>
    </source>
</reference>
<accession>A0A1I2BB60</accession>
<keyword evidence="2" id="KW-1185">Reference proteome</keyword>
<dbReference type="EMBL" id="FONL01000008">
    <property type="protein sequence ID" value="SFE52380.1"/>
    <property type="molecule type" value="Genomic_DNA"/>
</dbReference>
<evidence type="ECO:0000313" key="1">
    <source>
        <dbReference type="EMBL" id="SFE52380.1"/>
    </source>
</evidence>
<evidence type="ECO:0000313" key="2">
    <source>
        <dbReference type="Proteomes" id="UP000198896"/>
    </source>
</evidence>
<dbReference type="AlphaFoldDB" id="A0A1I2BB60"/>
<sequence>MLRDIKEMMDQRKRTENNFKRGIRVYVSEIIEEIMDVFDNNEINPVGNEPEVEVMAFSEGIFIQMNTKEGRELMKIYSEGHSIKDYCEAILK</sequence>
<name>A0A1I2BB60_9FIRM</name>
<proteinExistence type="predicted"/>
<protein>
    <submittedName>
        <fullName evidence="1">Uncharacterized protein</fullName>
    </submittedName>
</protein>
<gene>
    <name evidence="1" type="ORF">SAMN05216245_10850</name>
</gene>
<dbReference type="RefSeq" id="WP_093913523.1">
    <property type="nucleotide sequence ID" value="NZ_FONL01000008.1"/>
</dbReference>
<organism evidence="1 2">
    <name type="scientific">Succiniclasticum ruminis DSM 9236</name>
    <dbReference type="NCBI Taxonomy" id="1123323"/>
    <lineage>
        <taxon>Bacteria</taxon>
        <taxon>Bacillati</taxon>
        <taxon>Bacillota</taxon>
        <taxon>Negativicutes</taxon>
        <taxon>Acidaminococcales</taxon>
        <taxon>Acidaminococcaceae</taxon>
        <taxon>Succiniclasticum</taxon>
    </lineage>
</organism>